<keyword evidence="2" id="KW-1185">Reference proteome</keyword>
<dbReference type="OrthoDB" id="6090619at2759"/>
<sequence length="583" mass="65438">MPPALRTSFRLTERGIRLASWPGGRERDLVSLAVCAGFDHVTYTSSAYIDAFVLKQDGPQALLVTYFEGEPHVTTTPPSPSDLEYSYPQELLEESVRPDLLDGGFPLNTQLSHRLVLDDVITPDKRYFRLDPALIECFEMAADDFSGNIEMMRGSVYRTRSSNFLHNLDLRHPQEKWRFETGQAMCLRPVGSSDNSHLLSLARSILRECPPLVRTEMRGLGLGCHSDHLYVDFRPVTPGYERHYVTVWKVGDAAYCQDVINLQRQMIEGGPVIQSMPSIACGGRGLDPGLEFLSFQYGQQGHCQVSDQDTFCQASRQVREKAADSLQALLTSAAGHGRLPRYDIIGEVRACLVDVCGGCPGVGHVFEQKMVTCARLVRKYVTRAASPFPDLRNVTAFFNTDTALSTVHHLACGQRLVCVEDTPTYSLFVPTVTARYYPDPSKSLEKALFAADINPTPLLEIVAQEMAFRAEGKVTVFVESETDIYALRNVLKVLMVYNKNISFVEFQVAVEVDPDLVTSSIQRKLEAWSGVACPLYSRFAVAPFVVVTMTTERQRRSAQLSVPRNKVKWAMYNWEQEWLDKMF</sequence>
<evidence type="ECO:0000313" key="1">
    <source>
        <dbReference type="EMBL" id="PVD25370.1"/>
    </source>
</evidence>
<evidence type="ECO:0000313" key="2">
    <source>
        <dbReference type="Proteomes" id="UP000245119"/>
    </source>
</evidence>
<dbReference type="EMBL" id="PZQS01000009">
    <property type="protein sequence ID" value="PVD25370.1"/>
    <property type="molecule type" value="Genomic_DNA"/>
</dbReference>
<protein>
    <submittedName>
        <fullName evidence="1">Uncharacterized protein</fullName>
    </submittedName>
</protein>
<proteinExistence type="predicted"/>
<comment type="caution">
    <text evidence="1">The sequence shown here is derived from an EMBL/GenBank/DDBJ whole genome shotgun (WGS) entry which is preliminary data.</text>
</comment>
<gene>
    <name evidence="1" type="ORF">C0Q70_15870</name>
</gene>
<accession>A0A2T7NW12</accession>
<name>A0A2T7NW12_POMCA</name>
<reference evidence="1 2" key="1">
    <citation type="submission" date="2018-04" db="EMBL/GenBank/DDBJ databases">
        <title>The genome of golden apple snail Pomacea canaliculata provides insight into stress tolerance and invasive adaptation.</title>
        <authorList>
            <person name="Liu C."/>
            <person name="Liu B."/>
            <person name="Ren Y."/>
            <person name="Zhang Y."/>
            <person name="Wang H."/>
            <person name="Li S."/>
            <person name="Jiang F."/>
            <person name="Yin L."/>
            <person name="Zhang G."/>
            <person name="Qian W."/>
            <person name="Fan W."/>
        </authorList>
    </citation>
    <scope>NUCLEOTIDE SEQUENCE [LARGE SCALE GENOMIC DNA]</scope>
    <source>
        <strain evidence="1">SZHN2017</strain>
        <tissue evidence="1">Muscle</tissue>
    </source>
</reference>
<dbReference type="AlphaFoldDB" id="A0A2T7NW12"/>
<dbReference type="Proteomes" id="UP000245119">
    <property type="component" value="Linkage Group LG9"/>
</dbReference>
<organism evidence="1 2">
    <name type="scientific">Pomacea canaliculata</name>
    <name type="common">Golden apple snail</name>
    <dbReference type="NCBI Taxonomy" id="400727"/>
    <lineage>
        <taxon>Eukaryota</taxon>
        <taxon>Metazoa</taxon>
        <taxon>Spiralia</taxon>
        <taxon>Lophotrochozoa</taxon>
        <taxon>Mollusca</taxon>
        <taxon>Gastropoda</taxon>
        <taxon>Caenogastropoda</taxon>
        <taxon>Architaenioglossa</taxon>
        <taxon>Ampullarioidea</taxon>
        <taxon>Ampullariidae</taxon>
        <taxon>Pomacea</taxon>
    </lineage>
</organism>